<dbReference type="EMBL" id="FZQP02000593">
    <property type="protein sequence ID" value="VVC89649.1"/>
    <property type="molecule type" value="Genomic_DNA"/>
</dbReference>
<keyword evidence="8" id="KW-0812">Transmembrane</keyword>
<dbReference type="PROSITE" id="PS50016">
    <property type="entry name" value="ZF_PHD_2"/>
    <property type="match status" value="1"/>
</dbReference>
<gene>
    <name evidence="11" type="ORF">LSINAPIS_LOCUS2717</name>
</gene>
<keyword evidence="8" id="KW-0472">Membrane</keyword>
<dbReference type="SMART" id="SM00438">
    <property type="entry name" value="ZnF_NFX"/>
    <property type="match status" value="11"/>
</dbReference>
<organism evidence="11 12">
    <name type="scientific">Leptidea sinapis</name>
    <dbReference type="NCBI Taxonomy" id="189913"/>
    <lineage>
        <taxon>Eukaryota</taxon>
        <taxon>Metazoa</taxon>
        <taxon>Ecdysozoa</taxon>
        <taxon>Arthropoda</taxon>
        <taxon>Hexapoda</taxon>
        <taxon>Insecta</taxon>
        <taxon>Pterygota</taxon>
        <taxon>Neoptera</taxon>
        <taxon>Endopterygota</taxon>
        <taxon>Lepidoptera</taxon>
        <taxon>Glossata</taxon>
        <taxon>Ditrysia</taxon>
        <taxon>Papilionoidea</taxon>
        <taxon>Pieridae</taxon>
        <taxon>Dismorphiinae</taxon>
        <taxon>Leptidea</taxon>
    </lineage>
</organism>
<dbReference type="PANTHER" id="PTHR12360">
    <property type="entry name" value="NUCLEAR TRANSCRIPTION FACTOR, X-BOX BINDING 1 NFX1"/>
    <property type="match status" value="1"/>
</dbReference>
<dbReference type="InterPro" id="IPR019787">
    <property type="entry name" value="Znf_PHD-finger"/>
</dbReference>
<evidence type="ECO:0008006" key="13">
    <source>
        <dbReference type="Google" id="ProtNLM"/>
    </source>
</evidence>
<evidence type="ECO:0000256" key="4">
    <source>
        <dbReference type="ARBA" id="ARBA00022771"/>
    </source>
</evidence>
<name>A0A5E4PXM1_9NEOP</name>
<dbReference type="InterPro" id="IPR019786">
    <property type="entry name" value="Zinc_finger_PHD-type_CS"/>
</dbReference>
<keyword evidence="12" id="KW-1185">Reference proteome</keyword>
<dbReference type="InterPro" id="IPR000967">
    <property type="entry name" value="Znf_NFX1"/>
</dbReference>
<evidence type="ECO:0000256" key="6">
    <source>
        <dbReference type="PROSITE-ProRule" id="PRU00175"/>
    </source>
</evidence>
<sequence length="825" mass="93525">MARRYRDAAAKMQQNVQKHLENMKEFSSSEDEEPCDSSVLEGVFQSYCRGGVDNQMLNRTKNLLEEAISGRSVTCLICIGSIKKVDAIWTCTHCHSYFHLSCIQKWSKDSITLLSQETTGPVAVCKPRKVEWCCPKCRNAYSKEEIPTRYSCFCGKTNDPTFHPWLLPHTCGEVCGKKLSIGENCHHKCLLLCHPGPCPPCPQTVNGSCYCGNERKKVRCSTSKWSCNQPCRKMLFCRSHKCEVNCHDGECPPCNYTSLQFCQCGSEKLQRPCSEPIWQCSKPCNKPYACGTHKCEKICHLGVCGDCPQSGLRSCPCGANRRIVKCPDTIETCAGTCGKRHENCEHSCPEKCHKGSCSPCQVLIEKKCLCSTHTRLLPCSKEFRCDTKCRETRSCGKHSCSRKCCNGTCPPCEKTCDKPLQCGRHKCAAVCHRGPCYPCPRDAKVTCRCKDTYITVPCGRERYVKPPKCDSICQIKYKCGHIYENKHLCHFGECPPCKAICDKPYQRCEHKCKAVCHKYVSVVFKQVEKPATPWEVQPPKTKIMALQCPPCETPVPIICFGEHETEMQPCHSAGRHCCGRECGRKLACGNHKCSLLCHLYSYDPNYPNVPYSCRPCNRECSVPRPDNCLHKCPKKGCHPGTCPPCEILERIKCFCGVTDLYIHCNELSVAVDDQLSCKQQCPKNLQCGHRCKKICHKSLCDSYQICIKKTKVYCPCGNLKKDVPCNLLQTSEMKIICDESCEAKKLAIKLEKELEEKRQKELEQEKNRKELEEYEWKISGKKKKYKEKKIVANEENRSMLHKYWVPLASVAVLISTALYFILFTM</sequence>
<dbReference type="GO" id="GO:0008270">
    <property type="term" value="F:zinc ion binding"/>
    <property type="evidence" value="ECO:0007669"/>
    <property type="project" value="UniProtKB-KW"/>
</dbReference>
<evidence type="ECO:0000256" key="7">
    <source>
        <dbReference type="SAM" id="Coils"/>
    </source>
</evidence>
<accession>A0A5E4PXM1</accession>
<evidence type="ECO:0000256" key="1">
    <source>
        <dbReference type="ARBA" id="ARBA00007269"/>
    </source>
</evidence>
<comment type="similarity">
    <text evidence="1">Belongs to the NFX1 family.</text>
</comment>
<reference evidence="11 12" key="1">
    <citation type="submission" date="2017-07" db="EMBL/GenBank/DDBJ databases">
        <authorList>
            <person name="Talla V."/>
            <person name="Backstrom N."/>
        </authorList>
    </citation>
    <scope>NUCLEOTIDE SEQUENCE [LARGE SCALE GENOMIC DNA]</scope>
</reference>
<dbReference type="GO" id="GO:0005634">
    <property type="term" value="C:nucleus"/>
    <property type="evidence" value="ECO:0007669"/>
    <property type="project" value="InterPro"/>
</dbReference>
<evidence type="ECO:0000256" key="5">
    <source>
        <dbReference type="ARBA" id="ARBA00022833"/>
    </source>
</evidence>
<evidence type="ECO:0000256" key="3">
    <source>
        <dbReference type="ARBA" id="ARBA00022737"/>
    </source>
</evidence>
<evidence type="ECO:0000259" key="9">
    <source>
        <dbReference type="PROSITE" id="PS50016"/>
    </source>
</evidence>
<feature type="coiled-coil region" evidence="7">
    <location>
        <begin position="743"/>
        <end position="777"/>
    </location>
</feature>
<dbReference type="CDD" id="cd06008">
    <property type="entry name" value="NF-X1-zinc-finger"/>
    <property type="match status" value="4"/>
</dbReference>
<dbReference type="GO" id="GO:0000981">
    <property type="term" value="F:DNA-binding transcription factor activity, RNA polymerase II-specific"/>
    <property type="evidence" value="ECO:0007669"/>
    <property type="project" value="TreeGrafter"/>
</dbReference>
<evidence type="ECO:0000256" key="2">
    <source>
        <dbReference type="ARBA" id="ARBA00022723"/>
    </source>
</evidence>
<keyword evidence="4 6" id="KW-0863">Zinc-finger</keyword>
<dbReference type="InterPro" id="IPR034078">
    <property type="entry name" value="NFX1_fam"/>
</dbReference>
<dbReference type="Pfam" id="PF01422">
    <property type="entry name" value="zf-NF-X1"/>
    <property type="match status" value="11"/>
</dbReference>
<evidence type="ECO:0000256" key="8">
    <source>
        <dbReference type="SAM" id="Phobius"/>
    </source>
</evidence>
<dbReference type="PROSITE" id="PS01359">
    <property type="entry name" value="ZF_PHD_1"/>
    <property type="match status" value="1"/>
</dbReference>
<dbReference type="CDD" id="cd16697">
    <property type="entry name" value="RING-CH-C4HC3_NFXL1"/>
    <property type="match status" value="1"/>
</dbReference>
<keyword evidence="7" id="KW-0175">Coiled coil</keyword>
<feature type="domain" description="PHD-type" evidence="9">
    <location>
        <begin position="72"/>
        <end position="140"/>
    </location>
</feature>
<dbReference type="PANTHER" id="PTHR12360:SF1">
    <property type="entry name" value="NF-X1-TYPE ZINC FINGER PROTEIN NFXL1"/>
    <property type="match status" value="1"/>
</dbReference>
<keyword evidence="2" id="KW-0479">Metal-binding</keyword>
<dbReference type="GO" id="GO:0000977">
    <property type="term" value="F:RNA polymerase II transcription regulatory region sequence-specific DNA binding"/>
    <property type="evidence" value="ECO:0007669"/>
    <property type="project" value="TreeGrafter"/>
</dbReference>
<dbReference type="AlphaFoldDB" id="A0A5E4PXM1"/>
<keyword evidence="3" id="KW-0677">Repeat</keyword>
<dbReference type="Proteomes" id="UP000324832">
    <property type="component" value="Unassembled WGS sequence"/>
</dbReference>
<evidence type="ECO:0000259" key="10">
    <source>
        <dbReference type="PROSITE" id="PS50089"/>
    </source>
</evidence>
<proteinExistence type="inferred from homology"/>
<dbReference type="SUPFAM" id="SSF57850">
    <property type="entry name" value="RING/U-box"/>
    <property type="match status" value="1"/>
</dbReference>
<keyword evidence="5" id="KW-0862">Zinc</keyword>
<dbReference type="PROSITE" id="PS50089">
    <property type="entry name" value="ZF_RING_2"/>
    <property type="match status" value="1"/>
</dbReference>
<feature type="domain" description="RING-type" evidence="10">
    <location>
        <begin position="75"/>
        <end position="138"/>
    </location>
</feature>
<keyword evidence="8" id="KW-1133">Transmembrane helix</keyword>
<protein>
    <recommendedName>
        <fullName evidence="13">PHD-type domain-containing protein</fullName>
    </recommendedName>
</protein>
<feature type="transmembrane region" description="Helical" evidence="8">
    <location>
        <begin position="803"/>
        <end position="823"/>
    </location>
</feature>
<evidence type="ECO:0000313" key="12">
    <source>
        <dbReference type="Proteomes" id="UP000324832"/>
    </source>
</evidence>
<dbReference type="InterPro" id="IPR001841">
    <property type="entry name" value="Znf_RING"/>
</dbReference>
<evidence type="ECO:0000313" key="11">
    <source>
        <dbReference type="EMBL" id="VVC89649.1"/>
    </source>
</evidence>